<evidence type="ECO:0000313" key="2">
    <source>
        <dbReference type="Proteomes" id="UP000186102"/>
    </source>
</evidence>
<accession>A0A1Q8QPR8</accession>
<organism evidence="1 2">
    <name type="scientific">Desulfosporosinus metallidurans</name>
    <dbReference type="NCBI Taxonomy" id="1888891"/>
    <lineage>
        <taxon>Bacteria</taxon>
        <taxon>Bacillati</taxon>
        <taxon>Bacillota</taxon>
        <taxon>Clostridia</taxon>
        <taxon>Eubacteriales</taxon>
        <taxon>Desulfitobacteriaceae</taxon>
        <taxon>Desulfosporosinus</taxon>
    </lineage>
</organism>
<dbReference type="AlphaFoldDB" id="A0A1Q8QPR8"/>
<sequence>MTELCVAGIRDLRIITAGTITNNVRENNGYCHKLGVCNLSVIKLAPITILISTLYKG</sequence>
<evidence type="ECO:0000313" key="1">
    <source>
        <dbReference type="EMBL" id="OLN29268.1"/>
    </source>
</evidence>
<protein>
    <submittedName>
        <fullName evidence="1">Uncharacterized protein</fullName>
    </submittedName>
</protein>
<proteinExistence type="predicted"/>
<dbReference type="EMBL" id="MLBF01000034">
    <property type="protein sequence ID" value="OLN29268.1"/>
    <property type="molecule type" value="Genomic_DNA"/>
</dbReference>
<keyword evidence="2" id="KW-1185">Reference proteome</keyword>
<reference evidence="1 2" key="1">
    <citation type="submission" date="2016-09" db="EMBL/GenBank/DDBJ databases">
        <title>Complete genome of Desulfosporosinus sp. OL.</title>
        <authorList>
            <person name="Mardanov A."/>
            <person name="Beletsky A."/>
            <person name="Panova A."/>
            <person name="Karnachuk O."/>
            <person name="Ravin N."/>
        </authorList>
    </citation>
    <scope>NUCLEOTIDE SEQUENCE [LARGE SCALE GENOMIC DNA]</scope>
    <source>
        <strain evidence="1 2">OL</strain>
    </source>
</reference>
<name>A0A1Q8QPR8_9FIRM</name>
<dbReference type="Proteomes" id="UP000186102">
    <property type="component" value="Unassembled WGS sequence"/>
</dbReference>
<comment type="caution">
    <text evidence="1">The sequence shown here is derived from an EMBL/GenBank/DDBJ whole genome shotgun (WGS) entry which is preliminary data.</text>
</comment>
<gene>
    <name evidence="1" type="ORF">DSOL_3605</name>
</gene>